<organism evidence="2">
    <name type="scientific">uncultured Gemmatimonadaceae bacterium</name>
    <dbReference type="NCBI Taxonomy" id="246130"/>
    <lineage>
        <taxon>Bacteria</taxon>
        <taxon>Pseudomonadati</taxon>
        <taxon>Gemmatimonadota</taxon>
        <taxon>Gemmatimonadia</taxon>
        <taxon>Gemmatimonadales</taxon>
        <taxon>Gemmatimonadaceae</taxon>
        <taxon>environmental samples</taxon>
    </lineage>
</organism>
<feature type="region of interest" description="Disordered" evidence="1">
    <location>
        <begin position="20"/>
        <end position="45"/>
    </location>
</feature>
<dbReference type="EMBL" id="CADCTU010000753">
    <property type="protein sequence ID" value="CAA9350319.1"/>
    <property type="molecule type" value="Genomic_DNA"/>
</dbReference>
<feature type="non-terminal residue" evidence="2">
    <location>
        <position position="1"/>
    </location>
</feature>
<sequence length="45" mass="4734">RHLRAVERYAAFDAALEAVTGARPDPGAGAAARTPATTNPTEERQ</sequence>
<reference evidence="2" key="1">
    <citation type="submission" date="2020-02" db="EMBL/GenBank/DDBJ databases">
        <authorList>
            <person name="Meier V. D."/>
        </authorList>
    </citation>
    <scope>NUCLEOTIDE SEQUENCE</scope>
    <source>
        <strain evidence="2">AVDCRST_MAG11</strain>
    </source>
</reference>
<proteinExistence type="predicted"/>
<protein>
    <submittedName>
        <fullName evidence="2">Uncharacterized protein</fullName>
    </submittedName>
</protein>
<dbReference type="AlphaFoldDB" id="A0A6J4MAN3"/>
<name>A0A6J4MAN3_9BACT</name>
<evidence type="ECO:0000256" key="1">
    <source>
        <dbReference type="SAM" id="MobiDB-lite"/>
    </source>
</evidence>
<accession>A0A6J4MAN3</accession>
<gene>
    <name evidence="2" type="ORF">AVDCRST_MAG11-3485</name>
</gene>
<evidence type="ECO:0000313" key="2">
    <source>
        <dbReference type="EMBL" id="CAA9350319.1"/>
    </source>
</evidence>